<keyword evidence="5" id="KW-0808">Transferase</keyword>
<dbReference type="Proteomes" id="UP000198967">
    <property type="component" value="Unassembled WGS sequence"/>
</dbReference>
<dbReference type="PROSITE" id="PS50109">
    <property type="entry name" value="HIS_KIN"/>
    <property type="match status" value="1"/>
</dbReference>
<feature type="transmembrane region" description="Helical" evidence="11">
    <location>
        <begin position="158"/>
        <end position="180"/>
    </location>
</feature>
<dbReference type="EC" id="2.7.13.3" evidence="3"/>
<dbReference type="SUPFAM" id="SSF47384">
    <property type="entry name" value="Homodimeric domain of signal transducing histidine kinase"/>
    <property type="match status" value="1"/>
</dbReference>
<dbReference type="InterPro" id="IPR003661">
    <property type="entry name" value="HisK_dim/P_dom"/>
</dbReference>
<feature type="domain" description="Histidine kinase" evidence="12">
    <location>
        <begin position="255"/>
        <end position="465"/>
    </location>
</feature>
<keyword evidence="14" id="KW-1185">Reference proteome</keyword>
<dbReference type="CDD" id="cd00082">
    <property type="entry name" value="HisKA"/>
    <property type="match status" value="1"/>
</dbReference>
<keyword evidence="10 11" id="KW-0472">Membrane</keyword>
<dbReference type="Gene3D" id="1.10.287.130">
    <property type="match status" value="1"/>
</dbReference>
<dbReference type="OrthoDB" id="9786919at2"/>
<dbReference type="SUPFAM" id="SSF55874">
    <property type="entry name" value="ATPase domain of HSP90 chaperone/DNA topoisomerase II/histidine kinase"/>
    <property type="match status" value="1"/>
</dbReference>
<keyword evidence="7 13" id="KW-0418">Kinase</keyword>
<evidence type="ECO:0000256" key="10">
    <source>
        <dbReference type="ARBA" id="ARBA00023136"/>
    </source>
</evidence>
<evidence type="ECO:0000256" key="9">
    <source>
        <dbReference type="ARBA" id="ARBA00023012"/>
    </source>
</evidence>
<dbReference type="Pfam" id="PF02518">
    <property type="entry name" value="HATPase_c"/>
    <property type="match status" value="1"/>
</dbReference>
<accession>A0A1G7U165</accession>
<dbReference type="InterPro" id="IPR003660">
    <property type="entry name" value="HAMP_dom"/>
</dbReference>
<name>A0A1G7U165_PSEOR</name>
<dbReference type="STRING" id="366584.SAMN05216377_111199"/>
<keyword evidence="6 11" id="KW-0812">Transmembrane</keyword>
<evidence type="ECO:0000256" key="3">
    <source>
        <dbReference type="ARBA" id="ARBA00012438"/>
    </source>
</evidence>
<dbReference type="PRINTS" id="PR00344">
    <property type="entry name" value="BCTRLSENSOR"/>
</dbReference>
<comment type="subcellular location">
    <subcellularLocation>
        <location evidence="2">Cell membrane</location>
    </subcellularLocation>
</comment>
<dbReference type="SMART" id="SM00387">
    <property type="entry name" value="HATPase_c"/>
    <property type="match status" value="1"/>
</dbReference>
<evidence type="ECO:0000256" key="11">
    <source>
        <dbReference type="SAM" id="Phobius"/>
    </source>
</evidence>
<comment type="catalytic activity">
    <reaction evidence="1">
        <text>ATP + protein L-histidine = ADP + protein N-phospho-L-histidine.</text>
        <dbReference type="EC" id="2.7.13.3"/>
    </reaction>
</comment>
<evidence type="ECO:0000259" key="12">
    <source>
        <dbReference type="PROSITE" id="PS50109"/>
    </source>
</evidence>
<dbReference type="InterPro" id="IPR036097">
    <property type="entry name" value="HisK_dim/P_sf"/>
</dbReference>
<dbReference type="InterPro" id="IPR036890">
    <property type="entry name" value="HATPase_C_sf"/>
</dbReference>
<dbReference type="GO" id="GO:0000155">
    <property type="term" value="F:phosphorelay sensor kinase activity"/>
    <property type="evidence" value="ECO:0007669"/>
    <property type="project" value="InterPro"/>
</dbReference>
<dbReference type="PANTHER" id="PTHR45436:SF5">
    <property type="entry name" value="SENSOR HISTIDINE KINASE TRCS"/>
    <property type="match status" value="1"/>
</dbReference>
<keyword evidence="4" id="KW-0597">Phosphoprotein</keyword>
<dbReference type="Pfam" id="PF00512">
    <property type="entry name" value="HisKA"/>
    <property type="match status" value="1"/>
</dbReference>
<evidence type="ECO:0000256" key="1">
    <source>
        <dbReference type="ARBA" id="ARBA00000085"/>
    </source>
</evidence>
<dbReference type="InterPro" id="IPR004358">
    <property type="entry name" value="Sig_transdc_His_kin-like_C"/>
</dbReference>
<sequence length="470" mass="48796">MWRRVLLVLVVYSTIAVVALAVPLALALGRERAQRLSESRSSAAAYFADLAARRDPAVAVDLAQAVDRYHALYREPVLVVDRDGTPRASAGLAGVPPDVGAAVSEALRNQRSRVPESVTPWSPAEVLVAVPVGTGTQVDGAVVLVASTTAAAADVGRAWWIIGGGAAALLGVASLIAVALSRWTARPLSGLSARVAALQDRVVDRPTAPAPVEGGPPTVERHAGPREVRTLAAAFDGMAREVEAAAAAQRRFVADSAHALRNPLAALRIRLDTLGMVVPEDSAAVHHRTTLEVDRLEGIVVDLLALATAETRRPDAVAAADVGAVVTERHEFWAAALSAAEVSATVDVRPGLRADLAAGDLTQVLDVLLGNVVQHAGPGTRVEVTGRGEAAHVLLTVEDDGRGVPEPDLPLVTTRFHRATNTVGQGTGLGMSIARALTERAGGRFEVGTGPAGGLRVTLRVPRARPEGPS</sequence>
<organism evidence="13 14">
    <name type="scientific">Pseudonocardia oroxyli</name>
    <dbReference type="NCBI Taxonomy" id="366584"/>
    <lineage>
        <taxon>Bacteria</taxon>
        <taxon>Bacillati</taxon>
        <taxon>Actinomycetota</taxon>
        <taxon>Actinomycetes</taxon>
        <taxon>Pseudonocardiales</taxon>
        <taxon>Pseudonocardiaceae</taxon>
        <taxon>Pseudonocardia</taxon>
    </lineage>
</organism>
<dbReference type="RefSeq" id="WP_093086232.1">
    <property type="nucleotide sequence ID" value="NZ_FNBE01000011.1"/>
</dbReference>
<dbReference type="InterPro" id="IPR003594">
    <property type="entry name" value="HATPase_dom"/>
</dbReference>
<dbReference type="PANTHER" id="PTHR45436">
    <property type="entry name" value="SENSOR HISTIDINE KINASE YKOH"/>
    <property type="match status" value="1"/>
</dbReference>
<evidence type="ECO:0000256" key="4">
    <source>
        <dbReference type="ARBA" id="ARBA00022553"/>
    </source>
</evidence>
<keyword evidence="8 11" id="KW-1133">Transmembrane helix</keyword>
<dbReference type="Gene3D" id="3.30.565.10">
    <property type="entry name" value="Histidine kinase-like ATPase, C-terminal domain"/>
    <property type="match status" value="1"/>
</dbReference>
<dbReference type="SMART" id="SM00304">
    <property type="entry name" value="HAMP"/>
    <property type="match status" value="1"/>
</dbReference>
<dbReference type="InterPro" id="IPR050428">
    <property type="entry name" value="TCS_sensor_his_kinase"/>
</dbReference>
<dbReference type="GO" id="GO:0005886">
    <property type="term" value="C:plasma membrane"/>
    <property type="evidence" value="ECO:0007669"/>
    <property type="project" value="UniProtKB-SubCell"/>
</dbReference>
<evidence type="ECO:0000256" key="8">
    <source>
        <dbReference type="ARBA" id="ARBA00022989"/>
    </source>
</evidence>
<reference evidence="13 14" key="1">
    <citation type="submission" date="2016-10" db="EMBL/GenBank/DDBJ databases">
        <authorList>
            <person name="de Groot N.N."/>
        </authorList>
    </citation>
    <scope>NUCLEOTIDE SEQUENCE [LARGE SCALE GENOMIC DNA]</scope>
    <source>
        <strain evidence="13 14">CGMCC 4.3143</strain>
    </source>
</reference>
<evidence type="ECO:0000313" key="13">
    <source>
        <dbReference type="EMBL" id="SDG41084.1"/>
    </source>
</evidence>
<dbReference type="SMART" id="SM00388">
    <property type="entry name" value="HisKA"/>
    <property type="match status" value="1"/>
</dbReference>
<gene>
    <name evidence="13" type="ORF">SAMN05216377_111199</name>
</gene>
<evidence type="ECO:0000256" key="7">
    <source>
        <dbReference type="ARBA" id="ARBA00022777"/>
    </source>
</evidence>
<evidence type="ECO:0000256" key="2">
    <source>
        <dbReference type="ARBA" id="ARBA00004236"/>
    </source>
</evidence>
<proteinExistence type="predicted"/>
<dbReference type="AlphaFoldDB" id="A0A1G7U165"/>
<evidence type="ECO:0000256" key="5">
    <source>
        <dbReference type="ARBA" id="ARBA00022679"/>
    </source>
</evidence>
<dbReference type="EMBL" id="FNBE01000011">
    <property type="protein sequence ID" value="SDG41084.1"/>
    <property type="molecule type" value="Genomic_DNA"/>
</dbReference>
<protein>
    <recommendedName>
        <fullName evidence="3">histidine kinase</fullName>
        <ecNumber evidence="3">2.7.13.3</ecNumber>
    </recommendedName>
</protein>
<dbReference type="InterPro" id="IPR005467">
    <property type="entry name" value="His_kinase_dom"/>
</dbReference>
<evidence type="ECO:0000256" key="6">
    <source>
        <dbReference type="ARBA" id="ARBA00022692"/>
    </source>
</evidence>
<evidence type="ECO:0000313" key="14">
    <source>
        <dbReference type="Proteomes" id="UP000198967"/>
    </source>
</evidence>
<keyword evidence="9" id="KW-0902">Two-component regulatory system</keyword>